<evidence type="ECO:0000256" key="3">
    <source>
        <dbReference type="PROSITE-ProRule" id="PRU00182"/>
    </source>
</evidence>
<dbReference type="SMART" id="SM00363">
    <property type="entry name" value="S4"/>
    <property type="match status" value="1"/>
</dbReference>
<dbReference type="SUPFAM" id="SSF55174">
    <property type="entry name" value="Alpha-L RNA-binding motif"/>
    <property type="match status" value="1"/>
</dbReference>
<dbReference type="InterPro" id="IPR002877">
    <property type="entry name" value="RNA_MeTrfase_FtsJ_dom"/>
</dbReference>
<keyword evidence="5" id="KW-0808">Transferase</keyword>
<dbReference type="Gene3D" id="3.10.290.10">
    <property type="entry name" value="RNA-binding S4 domain"/>
    <property type="match status" value="1"/>
</dbReference>
<evidence type="ECO:0000256" key="1">
    <source>
        <dbReference type="ARBA" id="ARBA00022884"/>
    </source>
</evidence>
<gene>
    <name evidence="5" type="ORF">QEH59_13050</name>
</gene>
<keyword evidence="6" id="KW-1185">Reference proteome</keyword>
<proteinExistence type="inferred from homology"/>
<accession>A0ABU1AKN9</accession>
<name>A0ABU1AKN9_9BACT</name>
<dbReference type="InterPro" id="IPR002942">
    <property type="entry name" value="S4_RNA-bd"/>
</dbReference>
<keyword evidence="1 3" id="KW-0694">RNA-binding</keyword>
<comment type="similarity">
    <text evidence="2">Belongs to the TlyA family.</text>
</comment>
<dbReference type="PROSITE" id="PS50889">
    <property type="entry name" value="S4"/>
    <property type="match status" value="1"/>
</dbReference>
<keyword evidence="5" id="KW-0489">Methyltransferase</keyword>
<dbReference type="GO" id="GO:0032259">
    <property type="term" value="P:methylation"/>
    <property type="evidence" value="ECO:0007669"/>
    <property type="project" value="UniProtKB-KW"/>
</dbReference>
<reference evidence="5 6" key="1">
    <citation type="submission" date="2023-04" db="EMBL/GenBank/DDBJ databases">
        <title>A novel bacteria isolated from coastal sediment.</title>
        <authorList>
            <person name="Liu X.-J."/>
            <person name="Du Z.-J."/>
        </authorList>
    </citation>
    <scope>NUCLEOTIDE SEQUENCE [LARGE SCALE GENOMIC DNA]</scope>
    <source>
        <strain evidence="5 6">SDUM461004</strain>
    </source>
</reference>
<dbReference type="NCBIfam" id="TIGR00478">
    <property type="entry name" value="tly"/>
    <property type="match status" value="1"/>
</dbReference>
<organism evidence="5 6">
    <name type="scientific">Thalassobacterium sedimentorum</name>
    <dbReference type="NCBI Taxonomy" id="3041258"/>
    <lineage>
        <taxon>Bacteria</taxon>
        <taxon>Pseudomonadati</taxon>
        <taxon>Verrucomicrobiota</taxon>
        <taxon>Opitutia</taxon>
        <taxon>Puniceicoccales</taxon>
        <taxon>Coraliomargaritaceae</taxon>
        <taxon>Thalassobacterium</taxon>
    </lineage>
</organism>
<evidence type="ECO:0000256" key="2">
    <source>
        <dbReference type="ARBA" id="ARBA00029460"/>
    </source>
</evidence>
<dbReference type="PANTHER" id="PTHR32319">
    <property type="entry name" value="BACTERIAL HEMOLYSIN-LIKE PROTEIN"/>
    <property type="match status" value="1"/>
</dbReference>
<dbReference type="RefSeq" id="WP_308985814.1">
    <property type="nucleotide sequence ID" value="NZ_JARXIC010000022.1"/>
</dbReference>
<dbReference type="EMBL" id="JARXIC010000022">
    <property type="protein sequence ID" value="MDQ8195358.1"/>
    <property type="molecule type" value="Genomic_DNA"/>
</dbReference>
<dbReference type="Gene3D" id="3.40.50.150">
    <property type="entry name" value="Vaccinia Virus protein VP39"/>
    <property type="match status" value="1"/>
</dbReference>
<dbReference type="Proteomes" id="UP001243717">
    <property type="component" value="Unassembled WGS sequence"/>
</dbReference>
<evidence type="ECO:0000313" key="6">
    <source>
        <dbReference type="Proteomes" id="UP001243717"/>
    </source>
</evidence>
<comment type="caution">
    <text evidence="5">The sequence shown here is derived from an EMBL/GenBank/DDBJ whole genome shotgun (WGS) entry which is preliminary data.</text>
</comment>
<dbReference type="InterPro" id="IPR029063">
    <property type="entry name" value="SAM-dependent_MTases_sf"/>
</dbReference>
<dbReference type="SUPFAM" id="SSF53335">
    <property type="entry name" value="S-adenosyl-L-methionine-dependent methyltransferases"/>
    <property type="match status" value="1"/>
</dbReference>
<dbReference type="Pfam" id="PF01479">
    <property type="entry name" value="S4"/>
    <property type="match status" value="1"/>
</dbReference>
<sequence>MAKISKLRLDELLVAKNLADSRSQAKALILAGKVKLGTERLDKPGRSLPEDSEVWVETPPRFVSRGGEKLEGFLDQFEISMEGLHFLDVGASTGGFTDCSLQRGALSATCVDVGRAQMHNKLIQDERVTNLEKTNARHLEIGDLPRDSYPRIVMDLSFISLTKVLPAVWQFLETDGCLIALVKPQFEAEKHEVDAGRGIIRDETIHQRVLEQIKEFALSQLPGATLIGTMDSPIKGTDGNREFLLGLKRTQVS</sequence>
<dbReference type="CDD" id="cd00165">
    <property type="entry name" value="S4"/>
    <property type="match status" value="1"/>
</dbReference>
<evidence type="ECO:0000259" key="4">
    <source>
        <dbReference type="SMART" id="SM00363"/>
    </source>
</evidence>
<protein>
    <submittedName>
        <fullName evidence="5">TlyA family RNA methyltransferase</fullName>
    </submittedName>
</protein>
<dbReference type="PIRSF" id="PIRSF005578">
    <property type="entry name" value="TlyA"/>
    <property type="match status" value="1"/>
</dbReference>
<feature type="domain" description="RNA-binding S4" evidence="4">
    <location>
        <begin position="7"/>
        <end position="68"/>
    </location>
</feature>
<dbReference type="GO" id="GO:0008168">
    <property type="term" value="F:methyltransferase activity"/>
    <property type="evidence" value="ECO:0007669"/>
    <property type="project" value="UniProtKB-KW"/>
</dbReference>
<dbReference type="InterPro" id="IPR047048">
    <property type="entry name" value="TlyA"/>
</dbReference>
<dbReference type="PANTHER" id="PTHR32319:SF0">
    <property type="entry name" value="BACTERIAL HEMOLYSIN-LIKE PROTEIN"/>
    <property type="match status" value="1"/>
</dbReference>
<dbReference type="Pfam" id="PF01728">
    <property type="entry name" value="FtsJ"/>
    <property type="match status" value="1"/>
</dbReference>
<evidence type="ECO:0000313" key="5">
    <source>
        <dbReference type="EMBL" id="MDQ8195358.1"/>
    </source>
</evidence>
<dbReference type="InterPro" id="IPR004538">
    <property type="entry name" value="Hemolysin_A/TlyA"/>
</dbReference>
<dbReference type="InterPro" id="IPR036986">
    <property type="entry name" value="S4_RNA-bd_sf"/>
</dbReference>